<dbReference type="NCBIfam" id="NF047509">
    <property type="entry name" value="Rv3131_FMN_oxido"/>
    <property type="match status" value="1"/>
</dbReference>
<keyword evidence="3" id="KW-1185">Reference proteome</keyword>
<feature type="region of interest" description="Disordered" evidence="1">
    <location>
        <begin position="305"/>
        <end position="329"/>
    </location>
</feature>
<dbReference type="RefSeq" id="WP_186818235.1">
    <property type="nucleotide sequence ID" value="NZ_BJXA01000002.1"/>
</dbReference>
<organism evidence="2 3">
    <name type="scientific">Nocardia ninae NBRC 108245</name>
    <dbReference type="NCBI Taxonomy" id="1210091"/>
    <lineage>
        <taxon>Bacteria</taxon>
        <taxon>Bacillati</taxon>
        <taxon>Actinomycetota</taxon>
        <taxon>Actinomycetes</taxon>
        <taxon>Mycobacteriales</taxon>
        <taxon>Nocardiaceae</taxon>
        <taxon>Nocardia</taxon>
    </lineage>
</organism>
<evidence type="ECO:0000256" key="1">
    <source>
        <dbReference type="SAM" id="MobiDB-lite"/>
    </source>
</evidence>
<dbReference type="PANTHER" id="PTHR23026">
    <property type="entry name" value="NADPH NITROREDUCTASE"/>
    <property type="match status" value="1"/>
</dbReference>
<comment type="caution">
    <text evidence="2">The sequence shown here is derived from an EMBL/GenBank/DDBJ whole genome shotgun (WGS) entry which is preliminary data.</text>
</comment>
<accession>A0A511M627</accession>
<dbReference type="SUPFAM" id="SSF55469">
    <property type="entry name" value="FMN-dependent nitroreductase-like"/>
    <property type="match status" value="1"/>
</dbReference>
<evidence type="ECO:0000313" key="2">
    <source>
        <dbReference type="EMBL" id="GEM36080.1"/>
    </source>
</evidence>
<dbReference type="AlphaFoldDB" id="A0A511M627"/>
<dbReference type="InterPro" id="IPR050627">
    <property type="entry name" value="Nitroreductase/BluB"/>
</dbReference>
<dbReference type="InterPro" id="IPR000415">
    <property type="entry name" value="Nitroreductase-like"/>
</dbReference>
<name>A0A511M627_9NOCA</name>
<reference evidence="2 3" key="1">
    <citation type="submission" date="2019-07" db="EMBL/GenBank/DDBJ databases">
        <title>Whole genome shotgun sequence of Nocardia ninae NBRC 108245.</title>
        <authorList>
            <person name="Hosoyama A."/>
            <person name="Uohara A."/>
            <person name="Ohji S."/>
            <person name="Ichikawa N."/>
        </authorList>
    </citation>
    <scope>NUCLEOTIDE SEQUENCE [LARGE SCALE GENOMIC DNA]</scope>
    <source>
        <strain evidence="2 3">NBRC 108245</strain>
    </source>
</reference>
<evidence type="ECO:0000313" key="3">
    <source>
        <dbReference type="Proteomes" id="UP000321424"/>
    </source>
</evidence>
<protein>
    <submittedName>
        <fullName evidence="2">NAD(P)H nitroreductase</fullName>
    </submittedName>
</protein>
<sequence>MTDRDPEVPDHPTMLAAMRLACRAPSVHNTQPWRWVFDGTRLRLYIDTDRQLLATDPRGRQQLISCGAGLHHLRSAFAAYHWHTDTVRLPDPAQPQHLATIEFRPWPDPPDGIRVRTEAIDRRYTDRLPMLAPQRWDDIVHSLRKLVSPHEIELDVLDESARARLTTASAQSAALRRYDMQYQAELQWWTGHHEMPEGIPPPSMVSDAEFARVGVGRAFPPVPHSMRRAEIEDRARLVVLSSTGDSAMQWLHTGEALSVVLLECTAAGLHTCALTHVTEVPAGRRLLSGLTARDGLSQVVIRIGTAPDDHEPPPTPRRPLTDVFTTRRG</sequence>
<dbReference type="GO" id="GO:0016491">
    <property type="term" value="F:oxidoreductase activity"/>
    <property type="evidence" value="ECO:0007669"/>
    <property type="project" value="InterPro"/>
</dbReference>
<dbReference type="Proteomes" id="UP000321424">
    <property type="component" value="Unassembled WGS sequence"/>
</dbReference>
<dbReference type="PANTHER" id="PTHR23026:SF123">
    <property type="entry name" value="NAD(P)H NITROREDUCTASE RV3131-RELATED"/>
    <property type="match status" value="1"/>
</dbReference>
<gene>
    <name evidence="2" type="ORF">NN4_05990</name>
</gene>
<proteinExistence type="predicted"/>
<dbReference type="EMBL" id="BJXA01000002">
    <property type="protein sequence ID" value="GEM36080.1"/>
    <property type="molecule type" value="Genomic_DNA"/>
</dbReference>
<dbReference type="Gene3D" id="3.40.109.10">
    <property type="entry name" value="NADH Oxidase"/>
    <property type="match status" value="1"/>
</dbReference>